<sequence>LKYFDHHGIGVFKTCILLDATRHILIQWKKDGPPCITKHLFGNENYIPRKIDRAARDNDTAIVITPGQHLRPSPVKIFIHRAINVQKAIECPLSQSPETKLILKLKIPEMISDFHGCIKNLIVKDIFVDFDVGIIDVWERTIAYGANNAHPPDYPNHTDLLVNYVCHDAS</sequence>
<evidence type="ECO:0000313" key="3">
    <source>
        <dbReference type="Proteomes" id="UP000386466"/>
    </source>
</evidence>
<dbReference type="AlphaFoldDB" id="A0A485NZM4"/>
<dbReference type="InterPro" id="IPR057106">
    <property type="entry name" value="NXPE4_C"/>
</dbReference>
<reference evidence="2 3" key="1">
    <citation type="submission" date="2019-01" db="EMBL/GenBank/DDBJ databases">
        <authorList>
            <person name="Alioto T."/>
            <person name="Alioto T."/>
        </authorList>
    </citation>
    <scope>NUCLEOTIDE SEQUENCE [LARGE SCALE GENOMIC DNA]</scope>
</reference>
<keyword evidence="3" id="KW-1185">Reference proteome</keyword>
<dbReference type="Proteomes" id="UP000386466">
    <property type="component" value="Unassembled WGS sequence"/>
</dbReference>
<dbReference type="EMBL" id="CAAGRJ010024717">
    <property type="protein sequence ID" value="VFV37554.1"/>
    <property type="molecule type" value="Genomic_DNA"/>
</dbReference>
<protein>
    <recommendedName>
        <fullName evidence="1">NXPE C-terminal domain-containing protein</fullName>
    </recommendedName>
</protein>
<feature type="non-terminal residue" evidence="2">
    <location>
        <position position="1"/>
    </location>
</feature>
<dbReference type="PANTHER" id="PTHR16165">
    <property type="entry name" value="NXPE FAMILY MEMBER"/>
    <property type="match status" value="1"/>
</dbReference>
<gene>
    <name evidence="2" type="ORF">LYPA_23C001774</name>
</gene>
<evidence type="ECO:0000259" key="1">
    <source>
        <dbReference type="Pfam" id="PF24536"/>
    </source>
</evidence>
<dbReference type="Pfam" id="PF24536">
    <property type="entry name" value="NXPE4_C"/>
    <property type="match status" value="1"/>
</dbReference>
<dbReference type="PANTHER" id="PTHR16165:SF10">
    <property type="entry name" value="NXPE FAMILY MEMBER 2"/>
    <property type="match status" value="1"/>
</dbReference>
<feature type="domain" description="NXPE C-terminal" evidence="1">
    <location>
        <begin position="1"/>
        <end position="166"/>
    </location>
</feature>
<evidence type="ECO:0000313" key="2">
    <source>
        <dbReference type="EMBL" id="VFV37554.1"/>
    </source>
</evidence>
<organism evidence="2 3">
    <name type="scientific">Lynx pardinus</name>
    <name type="common">Iberian lynx</name>
    <name type="synonym">Felis pardina</name>
    <dbReference type="NCBI Taxonomy" id="191816"/>
    <lineage>
        <taxon>Eukaryota</taxon>
        <taxon>Metazoa</taxon>
        <taxon>Chordata</taxon>
        <taxon>Craniata</taxon>
        <taxon>Vertebrata</taxon>
        <taxon>Euteleostomi</taxon>
        <taxon>Mammalia</taxon>
        <taxon>Eutheria</taxon>
        <taxon>Laurasiatheria</taxon>
        <taxon>Carnivora</taxon>
        <taxon>Feliformia</taxon>
        <taxon>Felidae</taxon>
        <taxon>Felinae</taxon>
        <taxon>Lynx</taxon>
    </lineage>
</organism>
<name>A0A485NZM4_LYNPA</name>
<accession>A0A485NZM4</accession>
<proteinExistence type="predicted"/>